<dbReference type="OrthoDB" id="6305173at2"/>
<sequence length="351" mass="38809">MTTGFQGTYVLTSDQIQLDGAACAPDQLPQTGQVWSWHGDEVRLDGAHSPLILTGEIGRDDLRRRVARVVQRKFDLPEGAELSIGDDTVPGPDGYVLSDGAMRFTIVPIRLSRMPVVLWWCVDGVPLAGRDYRVASVPGTPEVQRRSSDFGGDVICFTEGTRIRTPDGDTHVEHLSVGDMVQTKDDGAQEILWIGRRRMSGARLYAMPELRPVRLRAAALDQDVPDEDLLVSPHHRILFSGANAQALFNQPEVLVSASDLINDHSVFVDHAVKEVTYVHLLLSRHQILWANGVATESYHPANTTLKTVDAGQRAGLLSIFPDLKRDLHSYGPFARRNLDRSEAAILMHDMV</sequence>
<evidence type="ECO:0000313" key="3">
    <source>
        <dbReference type="Proteomes" id="UP000199441"/>
    </source>
</evidence>
<evidence type="ECO:0000259" key="1">
    <source>
        <dbReference type="Pfam" id="PF13403"/>
    </source>
</evidence>
<protein>
    <submittedName>
        <fullName evidence="2">Hint domain-containing protein</fullName>
    </submittedName>
</protein>
<organism evidence="2 3">
    <name type="scientific">Litoreibacter albidus</name>
    <dbReference type="NCBI Taxonomy" id="670155"/>
    <lineage>
        <taxon>Bacteria</taxon>
        <taxon>Pseudomonadati</taxon>
        <taxon>Pseudomonadota</taxon>
        <taxon>Alphaproteobacteria</taxon>
        <taxon>Rhodobacterales</taxon>
        <taxon>Roseobacteraceae</taxon>
        <taxon>Litoreibacter</taxon>
    </lineage>
</organism>
<dbReference type="SUPFAM" id="SSF51294">
    <property type="entry name" value="Hedgehog/intein (Hint) domain"/>
    <property type="match status" value="1"/>
</dbReference>
<dbReference type="InterPro" id="IPR036844">
    <property type="entry name" value="Hint_dom_sf"/>
</dbReference>
<dbReference type="InterPro" id="IPR028992">
    <property type="entry name" value="Hedgehog/Intein_dom"/>
</dbReference>
<dbReference type="Pfam" id="PF13403">
    <property type="entry name" value="Hint_2"/>
    <property type="match status" value="1"/>
</dbReference>
<accession>A0A1H2R184</accession>
<dbReference type="AlphaFoldDB" id="A0A1H2R184"/>
<dbReference type="RefSeq" id="WP_089943477.1">
    <property type="nucleotide sequence ID" value="NZ_FNOI01000001.1"/>
</dbReference>
<keyword evidence="3" id="KW-1185">Reference proteome</keyword>
<feature type="domain" description="Hedgehog/Intein (Hint)" evidence="1">
    <location>
        <begin position="155"/>
        <end position="301"/>
    </location>
</feature>
<evidence type="ECO:0000313" key="2">
    <source>
        <dbReference type="EMBL" id="SDW13131.1"/>
    </source>
</evidence>
<gene>
    <name evidence="2" type="ORF">SAMN04488001_0350</name>
</gene>
<dbReference type="EMBL" id="FNOI01000001">
    <property type="protein sequence ID" value="SDW13131.1"/>
    <property type="molecule type" value="Genomic_DNA"/>
</dbReference>
<name>A0A1H2R184_9RHOB</name>
<dbReference type="STRING" id="670155.SAMN04488001_0350"/>
<reference evidence="3" key="1">
    <citation type="submission" date="2016-10" db="EMBL/GenBank/DDBJ databases">
        <authorList>
            <person name="Varghese N."/>
            <person name="Submissions S."/>
        </authorList>
    </citation>
    <scope>NUCLEOTIDE SEQUENCE [LARGE SCALE GENOMIC DNA]</scope>
    <source>
        <strain evidence="3">DSM 26922</strain>
    </source>
</reference>
<dbReference type="Gene3D" id="2.170.16.10">
    <property type="entry name" value="Hedgehog/Intein (Hint) domain"/>
    <property type="match status" value="1"/>
</dbReference>
<dbReference type="Proteomes" id="UP000199441">
    <property type="component" value="Unassembled WGS sequence"/>
</dbReference>
<proteinExistence type="predicted"/>